<feature type="signal peptide" evidence="2">
    <location>
        <begin position="1"/>
        <end position="25"/>
    </location>
</feature>
<evidence type="ECO:0000256" key="1">
    <source>
        <dbReference type="SAM" id="MobiDB-lite"/>
    </source>
</evidence>
<keyword evidence="2" id="KW-0732">Signal</keyword>
<protein>
    <submittedName>
        <fullName evidence="3">Uncharacterized protein</fullName>
    </submittedName>
</protein>
<dbReference type="PROSITE" id="PS51257">
    <property type="entry name" value="PROKAR_LIPOPROTEIN"/>
    <property type="match status" value="1"/>
</dbReference>
<reference evidence="3" key="1">
    <citation type="submission" date="2014-11" db="EMBL/GenBank/DDBJ databases">
        <authorList>
            <person name="Geib S."/>
        </authorList>
    </citation>
    <scope>NUCLEOTIDE SEQUENCE</scope>
</reference>
<accession>A0A0A1X9B1</accession>
<evidence type="ECO:0000313" key="3">
    <source>
        <dbReference type="EMBL" id="JAD07727.1"/>
    </source>
</evidence>
<proteinExistence type="predicted"/>
<sequence length="268" mass="30332">MLKMYTGVTMLLVGCLLVSSQLINAASPQASDLNASPESFKAEQLIAESATSNTEDNNANINNVFTHDENTNNNNNNSGNKVHIGEWSDRDKLLFYTLEEFALLSNFTVEHGTEVLRNVLKDAATLKEPTAALLAHLANFSAFVARADAVRKLSADEKVGELYDMVVLFTELVERHNTSALENATTESMYLEMSLKKNGLDKLQVDFLERFLVFSAQFNARMDSYLENLTPEQRAYERKMFEWYRAFNAETDSEKKVEIFAKFFELYA</sequence>
<organism evidence="3">
    <name type="scientific">Zeugodacus cucurbitae</name>
    <name type="common">Melon fruit fly</name>
    <name type="synonym">Bactrocera cucurbitae</name>
    <dbReference type="NCBI Taxonomy" id="28588"/>
    <lineage>
        <taxon>Eukaryota</taxon>
        <taxon>Metazoa</taxon>
        <taxon>Ecdysozoa</taxon>
        <taxon>Arthropoda</taxon>
        <taxon>Hexapoda</taxon>
        <taxon>Insecta</taxon>
        <taxon>Pterygota</taxon>
        <taxon>Neoptera</taxon>
        <taxon>Endopterygota</taxon>
        <taxon>Diptera</taxon>
        <taxon>Brachycera</taxon>
        <taxon>Muscomorpha</taxon>
        <taxon>Tephritoidea</taxon>
        <taxon>Tephritidae</taxon>
        <taxon>Zeugodacus</taxon>
        <taxon>Zeugodacus</taxon>
    </lineage>
</organism>
<dbReference type="AlphaFoldDB" id="A0A0A1X9B1"/>
<reference evidence="3" key="2">
    <citation type="journal article" date="2015" name="Gigascience">
        <title>Reconstructing a comprehensive transcriptome assembly of a white-pupal translocated strain of the pest fruit fly Bactrocera cucurbitae.</title>
        <authorList>
            <person name="Sim S.B."/>
            <person name="Calla B."/>
            <person name="Hall B."/>
            <person name="DeRego T."/>
            <person name="Geib S.M."/>
        </authorList>
    </citation>
    <scope>NUCLEOTIDE SEQUENCE</scope>
</reference>
<feature type="chain" id="PRO_5001994573" evidence="2">
    <location>
        <begin position="26"/>
        <end position="268"/>
    </location>
</feature>
<feature type="compositionally biased region" description="Low complexity" evidence="1">
    <location>
        <begin position="71"/>
        <end position="80"/>
    </location>
</feature>
<feature type="region of interest" description="Disordered" evidence="1">
    <location>
        <begin position="51"/>
        <end position="81"/>
    </location>
</feature>
<gene>
    <name evidence="3" type="ORF">g.23444</name>
</gene>
<name>A0A0A1X9B1_ZEUCU</name>
<evidence type="ECO:0000256" key="2">
    <source>
        <dbReference type="SAM" id="SignalP"/>
    </source>
</evidence>
<feature type="compositionally biased region" description="Polar residues" evidence="1">
    <location>
        <begin position="51"/>
        <end position="61"/>
    </location>
</feature>
<dbReference type="EMBL" id="GBXI01006565">
    <property type="protein sequence ID" value="JAD07727.1"/>
    <property type="molecule type" value="Transcribed_RNA"/>
</dbReference>